<dbReference type="EMBL" id="AP014680">
    <property type="protein sequence ID" value="BAP85631.1"/>
    <property type="molecule type" value="Genomic_DNA"/>
</dbReference>
<evidence type="ECO:0000313" key="6">
    <source>
        <dbReference type="EMBL" id="BAP85631.1"/>
    </source>
</evidence>
<evidence type="ECO:0000256" key="1">
    <source>
        <dbReference type="ARBA" id="ARBA00001974"/>
    </source>
</evidence>
<dbReference type="Pfam" id="PF01266">
    <property type="entry name" value="DAO"/>
    <property type="match status" value="1"/>
</dbReference>
<dbReference type="GO" id="GO:0005737">
    <property type="term" value="C:cytoplasm"/>
    <property type="evidence" value="ECO:0007669"/>
    <property type="project" value="TreeGrafter"/>
</dbReference>
<dbReference type="HOGENOM" id="CLU_007884_4_5_9"/>
<sequence length="369" mass="40387">MTKIAIIGGGIVGATAAFYLVQTKDNQVTVFDEPHGQATRAAAGIISPWLSKRRNQKWYRLANAGTQLYPQLVIDAQLDQRAYHEVGTLITRKTDVKLDELWQLAQARLQSAPQMKNIVRWSPQKINAELPFFKPDIFAGGVFVTGGARVDGKQLVNQLLRHANVQLVKQHAQIKRQQTQILVNQQPFDQIIIAGGARAPELVQQLGFNLLVRPQKGQLIELADNDLAITGNMPVVMPEGERDIIPVGKHQLMIGATHENDQGFDLTASTQVINDLLKSGQSVITGLTESMITNVRVGTRAYTDDFAPFFGQLPALKNVWIASGLGSSGLTTGPIIAKLMAQSINGENVDLTPFTLPVTNYLSSIDRKA</sequence>
<evidence type="ECO:0000256" key="4">
    <source>
        <dbReference type="ARBA" id="ARBA00023002"/>
    </source>
</evidence>
<comment type="similarity">
    <text evidence="2">Belongs to the DadA oxidoreductase family.</text>
</comment>
<gene>
    <name evidence="6" type="ORF">LOOC260_110920</name>
</gene>
<proteinExistence type="inferred from homology"/>
<dbReference type="AlphaFoldDB" id="A0A0A1GYU3"/>
<dbReference type="RefSeq" id="WP_041093528.1">
    <property type="nucleotide sequence ID" value="NZ_AP014680.1"/>
</dbReference>
<dbReference type="STRING" id="1291742.LOOC260_110920"/>
<dbReference type="SUPFAM" id="SSF51905">
    <property type="entry name" value="FAD/NAD(P)-binding domain"/>
    <property type="match status" value="1"/>
</dbReference>
<accession>A0A0A1GYU3</accession>
<evidence type="ECO:0000256" key="2">
    <source>
        <dbReference type="ARBA" id="ARBA00009410"/>
    </source>
</evidence>
<dbReference type="Gene3D" id="3.50.50.60">
    <property type="entry name" value="FAD/NAD(P)-binding domain"/>
    <property type="match status" value="1"/>
</dbReference>
<keyword evidence="4" id="KW-0560">Oxidoreductase</keyword>
<dbReference type="SUPFAM" id="SSF54373">
    <property type="entry name" value="FAD-linked reductases, C-terminal domain"/>
    <property type="match status" value="1"/>
</dbReference>
<dbReference type="PANTHER" id="PTHR13847:SF286">
    <property type="entry name" value="D-AMINO ACID DEHYDROGENASE"/>
    <property type="match status" value="1"/>
</dbReference>
<keyword evidence="3" id="KW-0285">Flavoprotein</keyword>
<evidence type="ECO:0000259" key="5">
    <source>
        <dbReference type="Pfam" id="PF01266"/>
    </source>
</evidence>
<evidence type="ECO:0000313" key="7">
    <source>
        <dbReference type="Proteomes" id="UP000031620"/>
    </source>
</evidence>
<comment type="cofactor">
    <cofactor evidence="1">
        <name>FAD</name>
        <dbReference type="ChEBI" id="CHEBI:57692"/>
    </cofactor>
</comment>
<dbReference type="InterPro" id="IPR036188">
    <property type="entry name" value="FAD/NAD-bd_sf"/>
</dbReference>
<reference evidence="6 7" key="1">
    <citation type="submission" date="2014-11" db="EMBL/GenBank/DDBJ databases">
        <title>Complete genome sequence and analysis of Lactobacillus hokkaidonensis LOOC260T.</title>
        <authorList>
            <person name="Tanizawa Y."/>
            <person name="Tohno M."/>
            <person name="Kaminuma E."/>
            <person name="Nakamura Y."/>
            <person name="Arita M."/>
        </authorList>
    </citation>
    <scope>NUCLEOTIDE SEQUENCE [LARGE SCALE GENOMIC DNA]</scope>
    <source>
        <strain evidence="6 7">LOOC260</strain>
    </source>
</reference>
<dbReference type="GO" id="GO:0016491">
    <property type="term" value="F:oxidoreductase activity"/>
    <property type="evidence" value="ECO:0007669"/>
    <property type="project" value="UniProtKB-KW"/>
</dbReference>
<dbReference type="KEGG" id="lho:LOOC260_110920"/>
<dbReference type="Gene3D" id="3.30.9.10">
    <property type="entry name" value="D-Amino Acid Oxidase, subunit A, domain 2"/>
    <property type="match status" value="1"/>
</dbReference>
<protein>
    <submittedName>
        <fullName evidence="6">Amino acid oxidase</fullName>
    </submittedName>
</protein>
<name>A0A0A1GYU3_9LACO</name>
<dbReference type="InterPro" id="IPR006076">
    <property type="entry name" value="FAD-dep_OxRdtase"/>
</dbReference>
<organism evidence="6 7">
    <name type="scientific">Paucilactobacillus hokkaidonensis JCM 18461</name>
    <dbReference type="NCBI Taxonomy" id="1291742"/>
    <lineage>
        <taxon>Bacteria</taxon>
        <taxon>Bacillati</taxon>
        <taxon>Bacillota</taxon>
        <taxon>Bacilli</taxon>
        <taxon>Lactobacillales</taxon>
        <taxon>Lactobacillaceae</taxon>
        <taxon>Paucilactobacillus</taxon>
    </lineage>
</organism>
<dbReference type="PANTHER" id="PTHR13847">
    <property type="entry name" value="SARCOSINE DEHYDROGENASE-RELATED"/>
    <property type="match status" value="1"/>
</dbReference>
<feature type="domain" description="FAD dependent oxidoreductase" evidence="5">
    <location>
        <begin position="3"/>
        <end position="342"/>
    </location>
</feature>
<dbReference type="Proteomes" id="UP000031620">
    <property type="component" value="Chromosome"/>
</dbReference>
<evidence type="ECO:0000256" key="3">
    <source>
        <dbReference type="ARBA" id="ARBA00022630"/>
    </source>
</evidence>